<dbReference type="SUPFAM" id="SSF75304">
    <property type="entry name" value="Amidase signature (AS) enzymes"/>
    <property type="match status" value="1"/>
</dbReference>
<keyword evidence="3" id="KW-1185">Reference proteome</keyword>
<dbReference type="Proteomes" id="UP001056384">
    <property type="component" value="Chromosome 4"/>
</dbReference>
<dbReference type="InterPro" id="IPR036928">
    <property type="entry name" value="AS_sf"/>
</dbReference>
<sequence length="451" mass="48922">MTHIFSASEAVQASKLNGSEVVSLIQSGRLTCEAYVRALLARIDERDEAVKAWVSLDRDRVIRLAQELDRVPADQRGPLHGLPIGIKDVMLTRDMPTQYNSRLFESTSPSSMDAAPVAVLRAQGALIFGKTSTTEFASSKQGGWHQNLTRNAHAEDRTPGGSSSGSAAAVADFQVPIALGTQTGGSIVRPAAFNGCFGFKPTWGAISREGLGQWSPTNDTCGFFARSVQDLKMLMNAYHVVDDAPVKALSLSSAKVAFCKTHNWPNAGPGTIDAMHKAKTSLSAEGAHIEDLELPNDFSQIIHWHGIILSKEGQSSFLGPHLVDKTKMHDSVREHVENRKGYTRKQQLDAYDNCARLRPVWDAIASKYDVVVTPSVVDEAPLGLEHTGDMSFNSTWTVLQCPAIHVPAFTGQNGMPTGLTLVSSRFTDRQLLEVADVTGRVWQKSGNALTC</sequence>
<name>A0A9Q9AN53_9PEZI</name>
<dbReference type="Gene3D" id="3.90.1300.10">
    <property type="entry name" value="Amidase signature (AS) domain"/>
    <property type="match status" value="1"/>
</dbReference>
<dbReference type="AlphaFoldDB" id="A0A9Q9AN53"/>
<evidence type="ECO:0000259" key="1">
    <source>
        <dbReference type="Pfam" id="PF01425"/>
    </source>
</evidence>
<dbReference type="InterPro" id="IPR023631">
    <property type="entry name" value="Amidase_dom"/>
</dbReference>
<dbReference type="EMBL" id="CP099421">
    <property type="protein sequence ID" value="USW52025.1"/>
    <property type="molecule type" value="Genomic_DNA"/>
</dbReference>
<accession>A0A9Q9AN53</accession>
<dbReference type="InterPro" id="IPR000120">
    <property type="entry name" value="Amidase"/>
</dbReference>
<protein>
    <submittedName>
        <fullName evidence="2">Amidase signature domain-containing protein</fullName>
    </submittedName>
</protein>
<dbReference type="PANTHER" id="PTHR11895:SF151">
    <property type="entry name" value="GLUTAMYL-TRNA(GLN) AMIDOTRANSFERASE SUBUNIT A"/>
    <property type="match status" value="1"/>
</dbReference>
<dbReference type="GO" id="GO:0003824">
    <property type="term" value="F:catalytic activity"/>
    <property type="evidence" value="ECO:0007669"/>
    <property type="project" value="InterPro"/>
</dbReference>
<reference evidence="2" key="1">
    <citation type="submission" date="2022-06" db="EMBL/GenBank/DDBJ databases">
        <title>Complete genome sequences of two strains of the flax pathogen Septoria linicola.</title>
        <authorList>
            <person name="Lapalu N."/>
            <person name="Simon A."/>
            <person name="Demenou B."/>
            <person name="Paumier D."/>
            <person name="Guillot M.-P."/>
            <person name="Gout L."/>
            <person name="Valade R."/>
        </authorList>
    </citation>
    <scope>NUCLEOTIDE SEQUENCE</scope>
    <source>
        <strain evidence="2">SE15195</strain>
    </source>
</reference>
<evidence type="ECO:0000313" key="3">
    <source>
        <dbReference type="Proteomes" id="UP001056384"/>
    </source>
</evidence>
<dbReference type="Pfam" id="PF01425">
    <property type="entry name" value="Amidase"/>
    <property type="match status" value="1"/>
</dbReference>
<evidence type="ECO:0000313" key="2">
    <source>
        <dbReference type="EMBL" id="USW52025.1"/>
    </source>
</evidence>
<feature type="domain" description="Amidase" evidence="1">
    <location>
        <begin position="35"/>
        <end position="432"/>
    </location>
</feature>
<dbReference type="PANTHER" id="PTHR11895">
    <property type="entry name" value="TRANSAMIDASE"/>
    <property type="match status" value="1"/>
</dbReference>
<gene>
    <name evidence="2" type="ORF">Slin15195_G053440</name>
</gene>
<proteinExistence type="predicted"/>
<organism evidence="2 3">
    <name type="scientific">Septoria linicola</name>
    <dbReference type="NCBI Taxonomy" id="215465"/>
    <lineage>
        <taxon>Eukaryota</taxon>
        <taxon>Fungi</taxon>
        <taxon>Dikarya</taxon>
        <taxon>Ascomycota</taxon>
        <taxon>Pezizomycotina</taxon>
        <taxon>Dothideomycetes</taxon>
        <taxon>Dothideomycetidae</taxon>
        <taxon>Mycosphaerellales</taxon>
        <taxon>Mycosphaerellaceae</taxon>
        <taxon>Septoria</taxon>
    </lineage>
</organism>